<feature type="binding site" evidence="5">
    <location>
        <begin position="94"/>
        <end position="96"/>
    </location>
    <ligand>
        <name>substrate</name>
    </ligand>
</feature>
<dbReference type="HAMAP" id="MF_00116">
    <property type="entry name" value="dUTPase_bact"/>
    <property type="match status" value="1"/>
</dbReference>
<dbReference type="PANTHER" id="PTHR11241">
    <property type="entry name" value="DEOXYURIDINE 5'-TRIPHOSPHATE NUCLEOTIDOHYDROLASE"/>
    <property type="match status" value="1"/>
</dbReference>
<dbReference type="Pfam" id="PF00692">
    <property type="entry name" value="dUTPase"/>
    <property type="match status" value="1"/>
</dbReference>
<evidence type="ECO:0000313" key="8">
    <source>
        <dbReference type="Proteomes" id="UP000214746"/>
    </source>
</evidence>
<comment type="function">
    <text evidence="5">This enzyme is involved in nucleotide metabolism: it produces dUMP, the immediate precursor of thymidine nucleotides and it decreases the intracellular concentration of dUTP so that uracil cannot be incorporated into DNA.</text>
</comment>
<evidence type="ECO:0000256" key="4">
    <source>
        <dbReference type="ARBA" id="ARBA00047686"/>
    </source>
</evidence>
<dbReference type="InterPro" id="IPR029054">
    <property type="entry name" value="dUTPase-like"/>
</dbReference>
<accession>A0A2W1NUY0</accession>
<keyword evidence="8" id="KW-1185">Reference proteome</keyword>
<name>A0A2W1NUY0_PAEXE</name>
<evidence type="ECO:0000256" key="2">
    <source>
        <dbReference type="ARBA" id="ARBA00022801"/>
    </source>
</evidence>
<dbReference type="CDD" id="cd07557">
    <property type="entry name" value="trimeric_dUTPase"/>
    <property type="match status" value="1"/>
</dbReference>
<sequence>MKCCLLRSLCRWWDKTPISLTASGGISLYNVQIKRLPGNEDIPLPQKMSLLASGFDLYAAVHEPVTLEPGERGLIPTGFALAMPAELEAQIRPRSGLALKHGISTLNSPGTVDADYRGEIKVLLINHGSEAFTVGRNTRIAQMVFQLVPQVQLIQVEELADTARGSGGFGHTGTN</sequence>
<dbReference type="PANTHER" id="PTHR11241:SF0">
    <property type="entry name" value="DEOXYURIDINE 5'-TRIPHOSPHATE NUCLEOTIDOHYDROLASE"/>
    <property type="match status" value="1"/>
</dbReference>
<organism evidence="7 8">
    <name type="scientific">Paenibacillus xerothermodurans</name>
    <dbReference type="NCBI Taxonomy" id="1977292"/>
    <lineage>
        <taxon>Bacteria</taxon>
        <taxon>Bacillati</taxon>
        <taxon>Bacillota</taxon>
        <taxon>Bacilli</taxon>
        <taxon>Bacillales</taxon>
        <taxon>Paenibacillaceae</taxon>
        <taxon>Paenibacillus</taxon>
    </lineage>
</organism>
<comment type="pathway">
    <text evidence="5">Pyrimidine metabolism; dUMP biosynthesis; dUMP from dCTP (dUTP route): step 2/2.</text>
</comment>
<comment type="caution">
    <text evidence="5">Lacks conserved residue(s) required for the propagation of feature annotation.</text>
</comment>
<evidence type="ECO:0000259" key="6">
    <source>
        <dbReference type="Pfam" id="PF00692"/>
    </source>
</evidence>
<dbReference type="GO" id="GO:0046081">
    <property type="term" value="P:dUTP catabolic process"/>
    <property type="evidence" value="ECO:0007669"/>
    <property type="project" value="InterPro"/>
</dbReference>
<dbReference type="OrthoDB" id="9809956at2"/>
<dbReference type="NCBIfam" id="NF001862">
    <property type="entry name" value="PRK00601.1"/>
    <property type="match status" value="1"/>
</dbReference>
<keyword evidence="2 5" id="KW-0378">Hydrolase</keyword>
<feature type="domain" description="dUTPase-like" evidence="6">
    <location>
        <begin position="42"/>
        <end position="173"/>
    </location>
</feature>
<dbReference type="GO" id="GO:0006226">
    <property type="term" value="P:dUMP biosynthetic process"/>
    <property type="evidence" value="ECO:0007669"/>
    <property type="project" value="UniProtKB-UniRule"/>
</dbReference>
<comment type="similarity">
    <text evidence="1 5">Belongs to the dUTPase family.</text>
</comment>
<evidence type="ECO:0000256" key="5">
    <source>
        <dbReference type="HAMAP-Rule" id="MF_00116"/>
    </source>
</evidence>
<comment type="caution">
    <text evidence="7">The sequence shown here is derived from an EMBL/GenBank/DDBJ whole genome shotgun (WGS) entry which is preliminary data.</text>
</comment>
<gene>
    <name evidence="5" type="primary">dut</name>
    <name evidence="7" type="ORF">CBW46_001060</name>
</gene>
<dbReference type="SUPFAM" id="SSF51283">
    <property type="entry name" value="dUTPase-like"/>
    <property type="match status" value="1"/>
</dbReference>
<dbReference type="GO" id="GO:0004170">
    <property type="term" value="F:dUTP diphosphatase activity"/>
    <property type="evidence" value="ECO:0007669"/>
    <property type="project" value="UniProtKB-UniRule"/>
</dbReference>
<proteinExistence type="inferred from homology"/>
<comment type="cofactor">
    <cofactor evidence="5">
        <name>Mg(2+)</name>
        <dbReference type="ChEBI" id="CHEBI:18420"/>
    </cofactor>
</comment>
<evidence type="ECO:0000256" key="1">
    <source>
        <dbReference type="ARBA" id="ARBA00006581"/>
    </source>
</evidence>
<dbReference type="Proteomes" id="UP000214746">
    <property type="component" value="Unassembled WGS sequence"/>
</dbReference>
<dbReference type="InterPro" id="IPR033704">
    <property type="entry name" value="dUTPase_trimeric"/>
</dbReference>
<keyword evidence="5" id="KW-0479">Metal-binding</keyword>
<dbReference type="EC" id="3.6.1.23" evidence="5"/>
<keyword evidence="5" id="KW-0460">Magnesium</keyword>
<dbReference type="InterPro" id="IPR036157">
    <property type="entry name" value="dUTPase-like_sf"/>
</dbReference>
<dbReference type="EMBL" id="NHRJ02000001">
    <property type="protein sequence ID" value="PZE22403.1"/>
    <property type="molecule type" value="Genomic_DNA"/>
</dbReference>
<dbReference type="GO" id="GO:0000287">
    <property type="term" value="F:magnesium ion binding"/>
    <property type="evidence" value="ECO:0007669"/>
    <property type="project" value="UniProtKB-UniRule"/>
</dbReference>
<comment type="catalytic activity">
    <reaction evidence="4 5">
        <text>dUTP + H2O = dUMP + diphosphate + H(+)</text>
        <dbReference type="Rhea" id="RHEA:10248"/>
        <dbReference type="ChEBI" id="CHEBI:15377"/>
        <dbReference type="ChEBI" id="CHEBI:15378"/>
        <dbReference type="ChEBI" id="CHEBI:33019"/>
        <dbReference type="ChEBI" id="CHEBI:61555"/>
        <dbReference type="ChEBI" id="CHEBI:246422"/>
        <dbReference type="EC" id="3.6.1.23"/>
    </reaction>
</comment>
<dbReference type="UniPathway" id="UPA00610">
    <property type="reaction ID" value="UER00666"/>
</dbReference>
<dbReference type="AlphaFoldDB" id="A0A2W1NUY0"/>
<evidence type="ECO:0000313" key="7">
    <source>
        <dbReference type="EMBL" id="PZE22403.1"/>
    </source>
</evidence>
<dbReference type="InterPro" id="IPR008181">
    <property type="entry name" value="dUTPase"/>
</dbReference>
<feature type="binding site" evidence="5">
    <location>
        <position position="107"/>
    </location>
    <ligand>
        <name>substrate</name>
    </ligand>
</feature>
<reference evidence="7" key="1">
    <citation type="submission" date="2018-06" db="EMBL/GenBank/DDBJ databases">
        <title>Paenibacillus xerothermodurans sp. nov. an extremely dry heat resistant spore forming bacterium isolated from the soil of Cape Canaveral, Florida.</title>
        <authorList>
            <person name="Seuylemezian A."/>
            <person name="Kaur N."/>
            <person name="Patil P."/>
            <person name="Patil P."/>
            <person name="Mayilraj S."/>
            <person name="Vaishampayan P."/>
        </authorList>
    </citation>
    <scope>NUCLEOTIDE SEQUENCE [LARGE SCALE GENOMIC DNA]</scope>
    <source>
        <strain evidence="7">ATCC 27380</strain>
    </source>
</reference>
<evidence type="ECO:0000256" key="3">
    <source>
        <dbReference type="ARBA" id="ARBA00023080"/>
    </source>
</evidence>
<keyword evidence="3 5" id="KW-0546">Nucleotide metabolism</keyword>
<dbReference type="NCBIfam" id="TIGR00576">
    <property type="entry name" value="dut"/>
    <property type="match status" value="1"/>
</dbReference>
<dbReference type="Gene3D" id="2.70.40.10">
    <property type="match status" value="1"/>
</dbReference>
<feature type="binding site" evidence="5">
    <location>
        <begin position="111"/>
        <end position="113"/>
    </location>
    <ligand>
        <name>substrate</name>
    </ligand>
</feature>
<protein>
    <recommendedName>
        <fullName evidence="5">Deoxyuridine 5'-triphosphate nucleotidohydrolase</fullName>
        <shortName evidence="5">dUTPase</shortName>
        <ecNumber evidence="5">3.6.1.23</ecNumber>
    </recommendedName>
    <alternativeName>
        <fullName evidence="5">dUTP pyrophosphatase</fullName>
    </alternativeName>
</protein>